<dbReference type="GO" id="GO:0005886">
    <property type="term" value="C:plasma membrane"/>
    <property type="evidence" value="ECO:0007669"/>
    <property type="project" value="UniProtKB-SubCell"/>
</dbReference>
<evidence type="ECO:0000256" key="11">
    <source>
        <dbReference type="SAM" id="Phobius"/>
    </source>
</evidence>
<evidence type="ECO:0000256" key="2">
    <source>
        <dbReference type="ARBA" id="ARBA00022618"/>
    </source>
</evidence>
<dbReference type="GO" id="GO:0009252">
    <property type="term" value="P:peptidoglycan biosynthetic process"/>
    <property type="evidence" value="ECO:0007669"/>
    <property type="project" value="UniProtKB-UniRule"/>
</dbReference>
<dbReference type="UniPathway" id="UPA00219"/>
<dbReference type="GO" id="GO:0051301">
    <property type="term" value="P:cell division"/>
    <property type="evidence" value="ECO:0007669"/>
    <property type="project" value="UniProtKB-KW"/>
</dbReference>
<dbReference type="AlphaFoldDB" id="A0A1F6A013"/>
<dbReference type="InterPro" id="IPR004276">
    <property type="entry name" value="GlycoTrans_28_N"/>
</dbReference>
<dbReference type="InterPro" id="IPR006009">
    <property type="entry name" value="GlcNAc_MurG"/>
</dbReference>
<evidence type="ECO:0000256" key="8">
    <source>
        <dbReference type="ARBA" id="ARBA00023306"/>
    </source>
</evidence>
<dbReference type="STRING" id="1798383.A3D78_00855"/>
<evidence type="ECO:0000256" key="10">
    <source>
        <dbReference type="HAMAP-Rule" id="MF_00033"/>
    </source>
</evidence>
<keyword evidence="5 10" id="KW-0133">Cell shape</keyword>
<gene>
    <name evidence="10" type="primary">murG</name>
    <name evidence="14" type="ORF">A3D78_00855</name>
</gene>
<dbReference type="GO" id="GO:0071555">
    <property type="term" value="P:cell wall organization"/>
    <property type="evidence" value="ECO:0007669"/>
    <property type="project" value="UniProtKB-KW"/>
</dbReference>
<keyword evidence="11" id="KW-0812">Transmembrane</keyword>
<evidence type="ECO:0000256" key="9">
    <source>
        <dbReference type="ARBA" id="ARBA00023316"/>
    </source>
</evidence>
<dbReference type="GO" id="GO:0050511">
    <property type="term" value="F:undecaprenyldiphospho-muramoylpentapeptide beta-N-acetylglucosaminyltransferase activity"/>
    <property type="evidence" value="ECO:0007669"/>
    <property type="project" value="UniProtKB-UniRule"/>
</dbReference>
<protein>
    <recommendedName>
        <fullName evidence="10">UDP-N-acetylglucosamine--N-acetylmuramyl-(pentapeptide) pyrophosphoryl-undecaprenol N-acetylglucosamine transferase</fullName>
        <ecNumber evidence="10">2.4.1.227</ecNumber>
    </recommendedName>
    <alternativeName>
        <fullName evidence="10">Undecaprenyl-PP-MurNAc-pentapeptide-UDPGlcNAc GlcNAc transferase</fullName>
    </alternativeName>
</protein>
<feature type="binding site" evidence="10">
    <location>
        <position position="299"/>
    </location>
    <ligand>
        <name>UDP-N-acetyl-alpha-D-glucosamine</name>
        <dbReference type="ChEBI" id="CHEBI:57705"/>
    </ligand>
</feature>
<feature type="transmembrane region" description="Helical" evidence="11">
    <location>
        <begin position="102"/>
        <end position="126"/>
    </location>
</feature>
<evidence type="ECO:0000256" key="3">
    <source>
        <dbReference type="ARBA" id="ARBA00022676"/>
    </source>
</evidence>
<dbReference type="PANTHER" id="PTHR21015">
    <property type="entry name" value="UDP-N-ACETYLGLUCOSAMINE--N-ACETYLMURAMYL-(PENTAPEPTIDE) PYROPHOSPHORYL-UNDECAPRENOL N-ACETYLGLUCOSAMINE TRANSFERASE 1"/>
    <property type="match status" value="1"/>
</dbReference>
<keyword evidence="2 10" id="KW-0132">Cell division</keyword>
<proteinExistence type="inferred from homology"/>
<dbReference type="EC" id="2.4.1.227" evidence="10"/>
<keyword evidence="4 10" id="KW-0808">Transferase</keyword>
<dbReference type="Proteomes" id="UP000176253">
    <property type="component" value="Unassembled WGS sequence"/>
</dbReference>
<keyword evidence="3 10" id="KW-0328">Glycosyltransferase</keyword>
<dbReference type="GO" id="GO:0005975">
    <property type="term" value="P:carbohydrate metabolic process"/>
    <property type="evidence" value="ECO:0007669"/>
    <property type="project" value="InterPro"/>
</dbReference>
<comment type="caution">
    <text evidence="14">The sequence shown here is derived from an EMBL/GenBank/DDBJ whole genome shotgun (WGS) entry which is preliminary data.</text>
</comment>
<dbReference type="GO" id="GO:0008360">
    <property type="term" value="P:regulation of cell shape"/>
    <property type="evidence" value="ECO:0007669"/>
    <property type="project" value="UniProtKB-KW"/>
</dbReference>
<dbReference type="SUPFAM" id="SSF53756">
    <property type="entry name" value="UDP-Glycosyltransferase/glycogen phosphorylase"/>
    <property type="match status" value="1"/>
</dbReference>
<keyword evidence="8 10" id="KW-0131">Cell cycle</keyword>
<reference evidence="14 15" key="1">
    <citation type="journal article" date="2016" name="Nat. Commun.">
        <title>Thousands of microbial genomes shed light on interconnected biogeochemical processes in an aquifer system.</title>
        <authorList>
            <person name="Anantharaman K."/>
            <person name="Brown C.T."/>
            <person name="Hug L.A."/>
            <person name="Sharon I."/>
            <person name="Castelle C.J."/>
            <person name="Probst A.J."/>
            <person name="Thomas B.C."/>
            <person name="Singh A."/>
            <person name="Wilkins M.J."/>
            <person name="Karaoz U."/>
            <person name="Brodie E.L."/>
            <person name="Williams K.H."/>
            <person name="Hubbard S.S."/>
            <person name="Banfield J.F."/>
        </authorList>
    </citation>
    <scope>NUCLEOTIDE SEQUENCE [LARGE SCALE GENOMIC DNA]</scope>
</reference>
<accession>A0A1F6A013</accession>
<evidence type="ECO:0000313" key="15">
    <source>
        <dbReference type="Proteomes" id="UP000176253"/>
    </source>
</evidence>
<keyword evidence="1 10" id="KW-1003">Cell membrane</keyword>
<organism evidence="14 15">
    <name type="scientific">Candidatus Gottesmanbacteria bacterium RIFCSPHIGHO2_02_FULL_39_14</name>
    <dbReference type="NCBI Taxonomy" id="1798383"/>
    <lineage>
        <taxon>Bacteria</taxon>
        <taxon>Candidatus Gottesmaniibacteriota</taxon>
    </lineage>
</organism>
<comment type="pathway">
    <text evidence="10">Cell wall biogenesis; peptidoglycan biosynthesis.</text>
</comment>
<dbReference type="HAMAP" id="MF_00033">
    <property type="entry name" value="MurG"/>
    <property type="match status" value="1"/>
</dbReference>
<comment type="subcellular location">
    <subcellularLocation>
        <location evidence="10">Cell membrane</location>
        <topology evidence="10">Peripheral membrane protein</topology>
        <orientation evidence="10">Cytoplasmic side</orientation>
    </subcellularLocation>
</comment>
<evidence type="ECO:0000256" key="4">
    <source>
        <dbReference type="ARBA" id="ARBA00022679"/>
    </source>
</evidence>
<dbReference type="Pfam" id="PF04101">
    <property type="entry name" value="Glyco_tran_28_C"/>
    <property type="match status" value="1"/>
</dbReference>
<evidence type="ECO:0000259" key="12">
    <source>
        <dbReference type="Pfam" id="PF03033"/>
    </source>
</evidence>
<dbReference type="Pfam" id="PF03033">
    <property type="entry name" value="Glyco_transf_28"/>
    <property type="match status" value="1"/>
</dbReference>
<dbReference type="CDD" id="cd03785">
    <property type="entry name" value="GT28_MurG"/>
    <property type="match status" value="1"/>
</dbReference>
<comment type="catalytic activity">
    <reaction evidence="10">
        <text>di-trans,octa-cis-undecaprenyl diphospho-N-acetyl-alpha-D-muramoyl-L-alanyl-D-glutamyl-meso-2,6-diaminopimeloyl-D-alanyl-D-alanine + UDP-N-acetyl-alpha-D-glucosamine = di-trans,octa-cis-undecaprenyl diphospho-[N-acetyl-alpha-D-glucosaminyl-(1-&gt;4)]-N-acetyl-alpha-D-muramoyl-L-alanyl-D-glutamyl-meso-2,6-diaminopimeloyl-D-alanyl-D-alanine + UDP + H(+)</text>
        <dbReference type="Rhea" id="RHEA:31227"/>
        <dbReference type="ChEBI" id="CHEBI:15378"/>
        <dbReference type="ChEBI" id="CHEBI:57705"/>
        <dbReference type="ChEBI" id="CHEBI:58223"/>
        <dbReference type="ChEBI" id="CHEBI:61387"/>
        <dbReference type="ChEBI" id="CHEBI:61388"/>
        <dbReference type="EC" id="2.4.1.227"/>
    </reaction>
</comment>
<comment type="similarity">
    <text evidence="10">Belongs to the glycosyltransferase 28 family. MurG subfamily.</text>
</comment>
<dbReference type="InterPro" id="IPR007235">
    <property type="entry name" value="Glyco_trans_28_C"/>
</dbReference>
<keyword evidence="11" id="KW-1133">Transmembrane helix</keyword>
<name>A0A1F6A013_9BACT</name>
<evidence type="ECO:0000256" key="5">
    <source>
        <dbReference type="ARBA" id="ARBA00022960"/>
    </source>
</evidence>
<comment type="function">
    <text evidence="10">Cell wall formation. Catalyzes the transfer of a GlcNAc subunit on undecaprenyl-pyrophosphoryl-MurNAc-pentapeptide (lipid intermediate I) to form undecaprenyl-pyrophosphoryl-MurNAc-(pentapeptide)GlcNAc (lipid intermediate II).</text>
</comment>
<comment type="caution">
    <text evidence="10">Lacks conserved residue(s) required for the propagation of feature annotation.</text>
</comment>
<sequence>MGEISLFICGGHFSPALAVIEELRRHKNLNIYYIGRKFALEGDKTFSLEFNSLSKLKIPFLALTTGRLQRHFSWQWIHSLLKIPLGFIQSLFYLLRFKPVLVLSFGGYVALPVSLSAFVLGIPVITHEQTRIMGLTNRFIALIAKFTCLSFANTRRVPLKSRIVMTGLPVRKSIINPHDTGLTLFGNTRLPLIYVTGGSLGSRSINSLLFEIIPNLLKKYRIFHVCGESAQGADYHRLAKLKSPNYYLIPYLDYDQVGEVIKNSALVIGRSGINTVAEILIHRKKAVLIPLPWAAYNEQWDNAQILIKAGLAEVLNQQQLKSKILLLTIIKMLEKDIKTVNTDVFQDWQFTGVKKITDLILTNITNIGGFSVEE</sequence>
<feature type="binding site" evidence="10">
    <location>
        <position position="199"/>
    </location>
    <ligand>
        <name>UDP-N-acetyl-alpha-D-glucosamine</name>
        <dbReference type="ChEBI" id="CHEBI:57705"/>
    </ligand>
</feature>
<evidence type="ECO:0000256" key="6">
    <source>
        <dbReference type="ARBA" id="ARBA00022984"/>
    </source>
</evidence>
<dbReference type="GO" id="GO:0051991">
    <property type="term" value="F:UDP-N-acetyl-D-glucosamine:N-acetylmuramoyl-L-alanyl-D-glutamyl-meso-2,6-diaminopimelyl-D-alanyl-D-alanine-diphosphoundecaprenol 4-beta-N-acetylglucosaminlytransferase activity"/>
    <property type="evidence" value="ECO:0007669"/>
    <property type="project" value="RHEA"/>
</dbReference>
<keyword evidence="6 10" id="KW-0573">Peptidoglycan synthesis</keyword>
<dbReference type="Gene3D" id="3.40.50.2000">
    <property type="entry name" value="Glycogen Phosphorylase B"/>
    <property type="match status" value="2"/>
</dbReference>
<feature type="domain" description="Glycosyltransferase family 28 N-terminal" evidence="12">
    <location>
        <begin position="10"/>
        <end position="145"/>
    </location>
</feature>
<keyword evidence="9 10" id="KW-0961">Cell wall biogenesis/degradation</keyword>
<evidence type="ECO:0000313" key="14">
    <source>
        <dbReference type="EMBL" id="OGG18031.1"/>
    </source>
</evidence>
<evidence type="ECO:0000256" key="7">
    <source>
        <dbReference type="ARBA" id="ARBA00023136"/>
    </source>
</evidence>
<keyword evidence="7 10" id="KW-0472">Membrane</keyword>
<evidence type="ECO:0000259" key="13">
    <source>
        <dbReference type="Pfam" id="PF04101"/>
    </source>
</evidence>
<feature type="transmembrane region" description="Helical" evidence="11">
    <location>
        <begin position="76"/>
        <end position="95"/>
    </location>
</feature>
<dbReference type="EMBL" id="MFJM01000023">
    <property type="protein sequence ID" value="OGG18031.1"/>
    <property type="molecule type" value="Genomic_DNA"/>
</dbReference>
<evidence type="ECO:0000256" key="1">
    <source>
        <dbReference type="ARBA" id="ARBA00022475"/>
    </source>
</evidence>
<dbReference type="PANTHER" id="PTHR21015:SF22">
    <property type="entry name" value="GLYCOSYLTRANSFERASE"/>
    <property type="match status" value="1"/>
</dbReference>
<feature type="binding site" evidence="10">
    <location>
        <position position="171"/>
    </location>
    <ligand>
        <name>UDP-N-acetyl-alpha-D-glucosamine</name>
        <dbReference type="ChEBI" id="CHEBI:57705"/>
    </ligand>
</feature>
<feature type="domain" description="Glycosyl transferase family 28 C-terminal" evidence="13">
    <location>
        <begin position="193"/>
        <end position="336"/>
    </location>
</feature>